<dbReference type="SUPFAM" id="SSF69304">
    <property type="entry name" value="Tricorn protease N-terminal domain"/>
    <property type="match status" value="1"/>
</dbReference>
<dbReference type="Pfam" id="PF07676">
    <property type="entry name" value="PD40"/>
    <property type="match status" value="5"/>
</dbReference>
<sequence precursor="true">MTLITRRNALQLGLAGGLAMAMAPRAFAQLNVTVEGANFRPLPIAIPNFASSDPAFGAEIANIVRANLQRSGLFLPLDPAALPVQVGDVNATPDFNTWLTVNVDAVVMGAVERGGTVSGSMRVWDVRGGTNVTGKSYNTDPNSARRVAHQMSDAIYESLTGGGGYFDTRVIYVAESGPKANRVRRLAIMDQDGANAQYLTDGSSMALTPRFSPNGDMVTYMNFAEGNPQVYLLQLSSGRQQRLANVGAMTFAPRFSPDGGTVAFSVEQAGATNIYAVGTGGGQPMQLTSGAAIDTGPSYSPDGSRIAFESDRGGSPQIYMMGSGGGNPQRISFGQGSYSTPVWSPKGDLIAFTRQGGGQFSIGVMNPDGSGERLLYSGFHAEGPTWAPNGRVIMFFQDPGGNDGPRLMSIDIWGRNLLTIPTESYASDPAWSALRT</sequence>
<feature type="domain" description="TolB N-terminal" evidence="6">
    <location>
        <begin position="30"/>
        <end position="131"/>
    </location>
</feature>
<proteinExistence type="inferred from homology"/>
<dbReference type="InterPro" id="IPR007195">
    <property type="entry name" value="TolB_N"/>
</dbReference>
<dbReference type="InterPro" id="IPR011659">
    <property type="entry name" value="WD40"/>
</dbReference>
<dbReference type="HAMAP" id="MF_00671">
    <property type="entry name" value="TolB"/>
    <property type="match status" value="1"/>
</dbReference>
<comment type="function">
    <text evidence="5">Part of the Tol-Pal system, which plays a role in outer membrane invagination during cell division and is important for maintaining outer membrane integrity.</text>
</comment>
<dbReference type="InterPro" id="IPR006311">
    <property type="entry name" value="TAT_signal"/>
</dbReference>
<keyword evidence="5" id="KW-0132">Cell division</keyword>
<name>A0ABX7C325_9HYPH</name>
<dbReference type="NCBIfam" id="TIGR02800">
    <property type="entry name" value="propeller_TolB"/>
    <property type="match status" value="1"/>
</dbReference>
<protein>
    <recommendedName>
        <fullName evidence="5">Tol-Pal system protein TolB</fullName>
    </recommendedName>
</protein>
<dbReference type="PANTHER" id="PTHR36842">
    <property type="entry name" value="PROTEIN TOLB HOMOLOG"/>
    <property type="match status" value="1"/>
</dbReference>
<dbReference type="SUPFAM" id="SSF52964">
    <property type="entry name" value="TolB, N-terminal domain"/>
    <property type="match status" value="1"/>
</dbReference>
<organism evidence="7 8">
    <name type="scientific">Devosia oryziradicis</name>
    <dbReference type="NCBI Taxonomy" id="2801335"/>
    <lineage>
        <taxon>Bacteria</taxon>
        <taxon>Pseudomonadati</taxon>
        <taxon>Pseudomonadota</taxon>
        <taxon>Alphaproteobacteria</taxon>
        <taxon>Hyphomicrobiales</taxon>
        <taxon>Devosiaceae</taxon>
        <taxon>Devosia</taxon>
    </lineage>
</organism>
<evidence type="ECO:0000256" key="5">
    <source>
        <dbReference type="HAMAP-Rule" id="MF_00671"/>
    </source>
</evidence>
<feature type="chain" id="PRO_5044908081" description="Tol-Pal system protein TolB" evidence="5">
    <location>
        <begin position="29"/>
        <end position="436"/>
    </location>
</feature>
<keyword evidence="5" id="KW-0131">Cell cycle</keyword>
<comment type="subcellular location">
    <subcellularLocation>
        <location evidence="1 5">Periplasm</location>
    </subcellularLocation>
</comment>
<dbReference type="Gene3D" id="3.40.50.10070">
    <property type="entry name" value="TolB, N-terminal domain"/>
    <property type="match status" value="1"/>
</dbReference>
<evidence type="ECO:0000256" key="2">
    <source>
        <dbReference type="ARBA" id="ARBA00009820"/>
    </source>
</evidence>
<dbReference type="Gene3D" id="2.120.10.30">
    <property type="entry name" value="TolB, C-terminal domain"/>
    <property type="match status" value="1"/>
</dbReference>
<evidence type="ECO:0000256" key="1">
    <source>
        <dbReference type="ARBA" id="ARBA00004418"/>
    </source>
</evidence>
<reference evidence="7 8" key="1">
    <citation type="submission" date="2021-01" db="EMBL/GenBank/DDBJ databases">
        <title>Genome seq and assembly of Devosia sp. G19.</title>
        <authorList>
            <person name="Chhetri G."/>
        </authorList>
    </citation>
    <scope>NUCLEOTIDE SEQUENCE [LARGE SCALE GENOMIC DNA]</scope>
    <source>
        <strain evidence="7 8">G19</strain>
    </source>
</reference>
<keyword evidence="4 5" id="KW-0574">Periplasm</keyword>
<evidence type="ECO:0000313" key="7">
    <source>
        <dbReference type="EMBL" id="QQR37182.1"/>
    </source>
</evidence>
<accession>A0ABX7C325</accession>
<evidence type="ECO:0000259" key="6">
    <source>
        <dbReference type="Pfam" id="PF04052"/>
    </source>
</evidence>
<comment type="similarity">
    <text evidence="2 5">Belongs to the TolB family.</text>
</comment>
<dbReference type="PROSITE" id="PS51318">
    <property type="entry name" value="TAT"/>
    <property type="match status" value="1"/>
</dbReference>
<dbReference type="Proteomes" id="UP000595460">
    <property type="component" value="Chromosome"/>
</dbReference>
<dbReference type="EMBL" id="CP068047">
    <property type="protein sequence ID" value="QQR37182.1"/>
    <property type="molecule type" value="Genomic_DNA"/>
</dbReference>
<keyword evidence="3 5" id="KW-0732">Signal</keyword>
<keyword evidence="8" id="KW-1185">Reference proteome</keyword>
<dbReference type="Pfam" id="PF04052">
    <property type="entry name" value="TolB_N"/>
    <property type="match status" value="1"/>
</dbReference>
<comment type="subunit">
    <text evidence="5">The Tol-Pal system is composed of five core proteins: the inner membrane proteins TolA, TolQ and TolR, the periplasmic protein TolB and the outer membrane protein Pal. They form a network linking the inner and outer membranes and the peptidoglycan layer.</text>
</comment>
<evidence type="ECO:0000256" key="4">
    <source>
        <dbReference type="ARBA" id="ARBA00022764"/>
    </source>
</evidence>
<evidence type="ECO:0000256" key="3">
    <source>
        <dbReference type="ARBA" id="ARBA00022729"/>
    </source>
</evidence>
<dbReference type="InterPro" id="IPR011042">
    <property type="entry name" value="6-blade_b-propeller_TolB-like"/>
</dbReference>
<evidence type="ECO:0000313" key="8">
    <source>
        <dbReference type="Proteomes" id="UP000595460"/>
    </source>
</evidence>
<feature type="signal peptide" evidence="5">
    <location>
        <begin position="1"/>
        <end position="28"/>
    </location>
</feature>
<dbReference type="PANTHER" id="PTHR36842:SF1">
    <property type="entry name" value="PROTEIN TOLB"/>
    <property type="match status" value="1"/>
</dbReference>
<dbReference type="RefSeq" id="WP_201660810.1">
    <property type="nucleotide sequence ID" value="NZ_CP068047.1"/>
</dbReference>
<gene>
    <name evidence="5 7" type="primary">tolB</name>
    <name evidence="7" type="ORF">JI749_06105</name>
</gene>
<dbReference type="InterPro" id="IPR014167">
    <property type="entry name" value="Tol-Pal_TolB"/>
</dbReference>